<dbReference type="PANTHER" id="PTHR35826">
    <property type="entry name" value="PROTEIN ATP6V1FNB-LIKE"/>
    <property type="match status" value="1"/>
</dbReference>
<dbReference type="PANTHER" id="PTHR35826:SF5">
    <property type="entry name" value="GENE 45521-RELATED"/>
    <property type="match status" value="1"/>
</dbReference>
<keyword evidence="4" id="KW-1185">Reference proteome</keyword>
<dbReference type="STRING" id="623744.A0A553NMW9"/>
<feature type="compositionally biased region" description="Polar residues" evidence="1">
    <location>
        <begin position="76"/>
        <end position="86"/>
    </location>
</feature>
<evidence type="ECO:0000313" key="4">
    <source>
        <dbReference type="Proteomes" id="UP000316079"/>
    </source>
</evidence>
<evidence type="ECO:0000256" key="1">
    <source>
        <dbReference type="SAM" id="MobiDB-lite"/>
    </source>
</evidence>
<dbReference type="EMBL" id="SRMA01026823">
    <property type="protein sequence ID" value="TRY66786.1"/>
    <property type="molecule type" value="Genomic_DNA"/>
</dbReference>
<name>A0A553NMW9_9TELE</name>
<sequence>MRSLLTTNEQNFYRELILKEAYTRLAWKMKFNQEHPSSSIATKPKTIRSLKPPVVVDGNLTLPPVVQKPRVPRAHAQTQAQAQERQPLNGGGAPLIMRPPSPQSRAALFQGVSNEGKGRLLYLRKRAQKDPEEKFEHPILSSWEYGWRQGDFEIDCRTPANGRSGIVRSTFYARNGIFNIPSVTDQLG</sequence>
<gene>
    <name evidence="3" type="ORF">DNTS_009578</name>
</gene>
<evidence type="ECO:0000259" key="2">
    <source>
        <dbReference type="Pfam" id="PF22589"/>
    </source>
</evidence>
<dbReference type="InterPro" id="IPR054323">
    <property type="entry name" value="SPMIP1_C"/>
</dbReference>
<dbReference type="Proteomes" id="UP000316079">
    <property type="component" value="Unassembled WGS sequence"/>
</dbReference>
<dbReference type="Pfam" id="PF22589">
    <property type="entry name" value="SPMIP1"/>
    <property type="match status" value="1"/>
</dbReference>
<reference evidence="3 4" key="1">
    <citation type="journal article" date="2019" name="Sci. Data">
        <title>Hybrid genome assembly and annotation of Danionella translucida.</title>
        <authorList>
            <person name="Kadobianskyi M."/>
            <person name="Schulze L."/>
            <person name="Schuelke M."/>
            <person name="Judkewitz B."/>
        </authorList>
    </citation>
    <scope>NUCLEOTIDE SEQUENCE [LARGE SCALE GENOMIC DNA]</scope>
    <source>
        <strain evidence="3 4">Bolton</strain>
    </source>
</reference>
<dbReference type="OrthoDB" id="410807at2759"/>
<protein>
    <recommendedName>
        <fullName evidence="2">Sperm microtubule inner protein 1 C-terminal domain-containing protein</fullName>
    </recommendedName>
</protein>
<evidence type="ECO:0000313" key="3">
    <source>
        <dbReference type="EMBL" id="TRY66786.1"/>
    </source>
</evidence>
<accession>A0A553NMW9</accession>
<feature type="region of interest" description="Disordered" evidence="1">
    <location>
        <begin position="74"/>
        <end position="102"/>
    </location>
</feature>
<dbReference type="AlphaFoldDB" id="A0A553NMW9"/>
<comment type="caution">
    <text evidence="3">The sequence shown here is derived from an EMBL/GenBank/DDBJ whole genome shotgun (WGS) entry which is preliminary data.</text>
</comment>
<feature type="domain" description="Sperm microtubule inner protein 1 C-terminal" evidence="2">
    <location>
        <begin position="71"/>
        <end position="181"/>
    </location>
</feature>
<organism evidence="3 4">
    <name type="scientific">Danionella cerebrum</name>
    <dbReference type="NCBI Taxonomy" id="2873325"/>
    <lineage>
        <taxon>Eukaryota</taxon>
        <taxon>Metazoa</taxon>
        <taxon>Chordata</taxon>
        <taxon>Craniata</taxon>
        <taxon>Vertebrata</taxon>
        <taxon>Euteleostomi</taxon>
        <taxon>Actinopterygii</taxon>
        <taxon>Neopterygii</taxon>
        <taxon>Teleostei</taxon>
        <taxon>Ostariophysi</taxon>
        <taxon>Cypriniformes</taxon>
        <taxon>Danionidae</taxon>
        <taxon>Danioninae</taxon>
        <taxon>Danionella</taxon>
    </lineage>
</organism>
<proteinExistence type="predicted"/>